<evidence type="ECO:0000313" key="2">
    <source>
        <dbReference type="Proteomes" id="UP001140513"/>
    </source>
</evidence>
<dbReference type="Proteomes" id="UP001140513">
    <property type="component" value="Unassembled WGS sequence"/>
</dbReference>
<keyword evidence="2" id="KW-1185">Reference proteome</keyword>
<dbReference type="GeneID" id="80916062"/>
<accession>A0A9W9C4J4</accession>
<dbReference type="AlphaFoldDB" id="A0A9W9C4J4"/>
<dbReference type="EMBL" id="JAPEUX010000010">
    <property type="protein sequence ID" value="KAJ4344788.1"/>
    <property type="molecule type" value="Genomic_DNA"/>
</dbReference>
<reference evidence="1" key="1">
    <citation type="submission" date="2022-10" db="EMBL/GenBank/DDBJ databases">
        <title>Tapping the CABI collections for fungal endophytes: first genome assemblies for Collariella, Neodidymelliopsis, Ascochyta clinopodiicola, Didymella pomorum, Didymosphaeria variabile, Neocosmospora piperis and Neocucurbitaria cava.</title>
        <authorList>
            <person name="Hill R."/>
        </authorList>
    </citation>
    <scope>NUCLEOTIDE SEQUENCE</scope>
    <source>
        <strain evidence="1">IMI 356815</strain>
    </source>
</reference>
<protein>
    <submittedName>
        <fullName evidence="1">Uncharacterized protein</fullName>
    </submittedName>
</protein>
<organism evidence="1 2">
    <name type="scientific">Didymosphaeria variabile</name>
    <dbReference type="NCBI Taxonomy" id="1932322"/>
    <lineage>
        <taxon>Eukaryota</taxon>
        <taxon>Fungi</taxon>
        <taxon>Dikarya</taxon>
        <taxon>Ascomycota</taxon>
        <taxon>Pezizomycotina</taxon>
        <taxon>Dothideomycetes</taxon>
        <taxon>Pleosporomycetidae</taxon>
        <taxon>Pleosporales</taxon>
        <taxon>Massarineae</taxon>
        <taxon>Didymosphaeriaceae</taxon>
        <taxon>Didymosphaeria</taxon>
    </lineage>
</organism>
<dbReference type="OrthoDB" id="10666077at2759"/>
<comment type="caution">
    <text evidence="1">The sequence shown here is derived from an EMBL/GenBank/DDBJ whole genome shotgun (WGS) entry which is preliminary data.</text>
</comment>
<sequence length="256" mass="28235">MSTAALTPDELNGTSPIFQVSPQENRVLVAPTYERLGLNNFRFLFCCWQMSSAPPIITKPVASPTASSTAALTAVPTPPGELDGTNPIFHISPQDFITLAPPTVHRSHAGLRINHLQHDQEHQALSSALVGHAYDGLDYTRLLSSLERQHMTDSVIETYYSSAGTRTVTDPLNTVRQTRIAPIPEAAEHHPPLAPIRPPTSPFLRWTQQIPDPVPVRNLPVITVSPPRGEPRAAFLETDDIQGRMATAPYLRPRRW</sequence>
<dbReference type="RefSeq" id="XP_056065240.1">
    <property type="nucleotide sequence ID" value="XM_056221253.1"/>
</dbReference>
<evidence type="ECO:0000313" key="1">
    <source>
        <dbReference type="EMBL" id="KAJ4344788.1"/>
    </source>
</evidence>
<proteinExistence type="predicted"/>
<gene>
    <name evidence="1" type="ORF">N0V89_012532</name>
</gene>
<name>A0A9W9C4J4_9PLEO</name>